<dbReference type="RefSeq" id="WP_382342534.1">
    <property type="nucleotide sequence ID" value="NZ_JBHSAB010000014.1"/>
</dbReference>
<evidence type="ECO:0000256" key="1">
    <source>
        <dbReference type="SAM" id="MobiDB-lite"/>
    </source>
</evidence>
<proteinExistence type="predicted"/>
<feature type="compositionally biased region" description="Polar residues" evidence="1">
    <location>
        <begin position="425"/>
        <end position="434"/>
    </location>
</feature>
<dbReference type="Pfam" id="PF06097">
    <property type="entry name" value="DUF945"/>
    <property type="match status" value="1"/>
</dbReference>
<sequence length="478" mass="52327">MKKFVGLVVILAALILGSYYGMGIATERTVKANLDRVNQSKGVFVNVTDYKRGWFTSTATLDWKFQVPEHVVKTANGQSQTVPAQEYQMPMALTIYHGPVIFANNTVKFGMGYAHTDLALPAQYNQQFGEHFSPDSTKPELDLSLFVSYLNNSTIETAIPAFKLIAKEGNGQFEWLGFNSNVSVSSNQDKIKGDALIDGIQFSKDTVKGVVGEITTEYDMHRVADNMYLGDFNLSFPSLVINDKDQKVFELDNLAMQTSSDIENGLFNSHFQMSLDTVFAHGKTYGPGSVEMALRNLDGDVLISINNQAQQLQGSEQQQQQAILALIPEIPKLFSKGAEFEISTLTFKMPQGTIEGNMLVSLPQGDNSNPFEMLQKIHGNGKLQIPAEVVKQVLDTTNQQRITAQQAQQAQQAPADGSSAATPDSAPQVSQMTSAQLAAMTQSGLIVQQGSDYVIELNLDQGKLSVNGQPFNPAMVKF</sequence>
<accession>A0ABV8CFS1</accession>
<dbReference type="InterPro" id="IPR010352">
    <property type="entry name" value="DUF945"/>
</dbReference>
<dbReference type="Proteomes" id="UP001595758">
    <property type="component" value="Unassembled WGS sequence"/>
</dbReference>
<comment type="caution">
    <text evidence="2">The sequence shown here is derived from an EMBL/GenBank/DDBJ whole genome shotgun (WGS) entry which is preliminary data.</text>
</comment>
<organism evidence="2 3">
    <name type="scientific">Legionella dresdenensis</name>
    <dbReference type="NCBI Taxonomy" id="450200"/>
    <lineage>
        <taxon>Bacteria</taxon>
        <taxon>Pseudomonadati</taxon>
        <taxon>Pseudomonadota</taxon>
        <taxon>Gammaproteobacteria</taxon>
        <taxon>Legionellales</taxon>
        <taxon>Legionellaceae</taxon>
        <taxon>Legionella</taxon>
    </lineage>
</organism>
<reference evidence="3" key="1">
    <citation type="journal article" date="2019" name="Int. J. Syst. Evol. Microbiol.">
        <title>The Global Catalogue of Microorganisms (GCM) 10K type strain sequencing project: providing services to taxonomists for standard genome sequencing and annotation.</title>
        <authorList>
            <consortium name="The Broad Institute Genomics Platform"/>
            <consortium name="The Broad Institute Genome Sequencing Center for Infectious Disease"/>
            <person name="Wu L."/>
            <person name="Ma J."/>
        </authorList>
    </citation>
    <scope>NUCLEOTIDE SEQUENCE [LARGE SCALE GENOMIC DNA]</scope>
    <source>
        <strain evidence="3">CCUG 59858</strain>
    </source>
</reference>
<protein>
    <submittedName>
        <fullName evidence="2">YdgA family protein</fullName>
    </submittedName>
</protein>
<dbReference type="EMBL" id="JBHSAB010000014">
    <property type="protein sequence ID" value="MFC3908855.1"/>
    <property type="molecule type" value="Genomic_DNA"/>
</dbReference>
<evidence type="ECO:0000313" key="2">
    <source>
        <dbReference type="EMBL" id="MFC3908855.1"/>
    </source>
</evidence>
<keyword evidence="3" id="KW-1185">Reference proteome</keyword>
<evidence type="ECO:0000313" key="3">
    <source>
        <dbReference type="Proteomes" id="UP001595758"/>
    </source>
</evidence>
<feature type="region of interest" description="Disordered" evidence="1">
    <location>
        <begin position="401"/>
        <end position="434"/>
    </location>
</feature>
<gene>
    <name evidence="2" type="ORF">ACFORL_07170</name>
</gene>
<name>A0ABV8CFS1_9GAMM</name>
<feature type="compositionally biased region" description="Low complexity" evidence="1">
    <location>
        <begin position="401"/>
        <end position="421"/>
    </location>
</feature>